<dbReference type="InterPro" id="IPR006439">
    <property type="entry name" value="HAD-SF_hydro_IA"/>
</dbReference>
<dbReference type="Gene3D" id="3.40.50.1000">
    <property type="entry name" value="HAD superfamily/HAD-like"/>
    <property type="match status" value="1"/>
</dbReference>
<dbReference type="InterPro" id="IPR023214">
    <property type="entry name" value="HAD_sf"/>
</dbReference>
<accession>A0A9W9QK14</accession>
<evidence type="ECO:0000313" key="1">
    <source>
        <dbReference type="EMBL" id="KAJ5339452.1"/>
    </source>
</evidence>
<dbReference type="CDD" id="cd02603">
    <property type="entry name" value="HAD_sEH-N_like"/>
    <property type="match status" value="1"/>
</dbReference>
<dbReference type="EMBL" id="JAPZBQ010000003">
    <property type="protein sequence ID" value="KAJ5339452.1"/>
    <property type="molecule type" value="Genomic_DNA"/>
</dbReference>
<dbReference type="GO" id="GO:0016791">
    <property type="term" value="F:phosphatase activity"/>
    <property type="evidence" value="ECO:0007669"/>
    <property type="project" value="UniProtKB-ARBA"/>
</dbReference>
<dbReference type="InterPro" id="IPR036412">
    <property type="entry name" value="HAD-like_sf"/>
</dbReference>
<dbReference type="SFLD" id="SFLDG01129">
    <property type="entry name" value="C1.5:_HAD__Beta-PGM__Phosphata"/>
    <property type="match status" value="1"/>
</dbReference>
<sequence length="202" mass="22741">MSPYTAVVFDMGDVLFNWNPQAATEISVKSLGQIIKSDLWEEFERGNVTPHDCYHQLGRDFNLDPSKIAATFVQTTGSLTPNETMSAIVRELKSQGLLIYMMTNIVRPDFDTLRATDYMWDVFDGIFASGYLGMRKPDACFYKHVFQSAGVPPAEMIFVDDKLENVVTARELGMTGIHFKNTTQACQEIKDLVGQEDFDKTA</sequence>
<proteinExistence type="predicted"/>
<dbReference type="SFLD" id="SFLDS00003">
    <property type="entry name" value="Haloacid_Dehalogenase"/>
    <property type="match status" value="1"/>
</dbReference>
<dbReference type="Pfam" id="PF00702">
    <property type="entry name" value="Hydrolase"/>
    <property type="match status" value="1"/>
</dbReference>
<dbReference type="NCBIfam" id="TIGR01509">
    <property type="entry name" value="HAD-SF-IA-v3"/>
    <property type="match status" value="1"/>
</dbReference>
<protein>
    <submittedName>
        <fullName evidence="1">Uncharacterized protein</fullName>
    </submittedName>
</protein>
<dbReference type="PANTHER" id="PTHR43611">
    <property type="entry name" value="ALPHA-D-GLUCOSE 1-PHOSPHATE PHOSPHATASE"/>
    <property type="match status" value="1"/>
</dbReference>
<reference evidence="1" key="2">
    <citation type="journal article" date="2023" name="IMA Fungus">
        <title>Comparative genomic study of the Penicillium genus elucidates a diverse pangenome and 15 lateral gene transfer events.</title>
        <authorList>
            <person name="Petersen C."/>
            <person name="Sorensen T."/>
            <person name="Nielsen M.R."/>
            <person name="Sondergaard T.E."/>
            <person name="Sorensen J.L."/>
            <person name="Fitzpatrick D.A."/>
            <person name="Frisvad J.C."/>
            <person name="Nielsen K.L."/>
        </authorList>
    </citation>
    <scope>NUCLEOTIDE SEQUENCE</scope>
    <source>
        <strain evidence="1">IBT 35673</strain>
    </source>
</reference>
<name>A0A9W9QK14_PENBR</name>
<gene>
    <name evidence="1" type="ORF">N7452_006180</name>
</gene>
<dbReference type="SUPFAM" id="SSF56784">
    <property type="entry name" value="HAD-like"/>
    <property type="match status" value="1"/>
</dbReference>
<organism evidence="1 2">
    <name type="scientific">Penicillium brevicompactum</name>
    <dbReference type="NCBI Taxonomy" id="5074"/>
    <lineage>
        <taxon>Eukaryota</taxon>
        <taxon>Fungi</taxon>
        <taxon>Dikarya</taxon>
        <taxon>Ascomycota</taxon>
        <taxon>Pezizomycotina</taxon>
        <taxon>Eurotiomycetes</taxon>
        <taxon>Eurotiomycetidae</taxon>
        <taxon>Eurotiales</taxon>
        <taxon>Aspergillaceae</taxon>
        <taxon>Penicillium</taxon>
    </lineage>
</organism>
<comment type="caution">
    <text evidence="1">The sequence shown here is derived from an EMBL/GenBank/DDBJ whole genome shotgun (WGS) entry which is preliminary data.</text>
</comment>
<dbReference type="AlphaFoldDB" id="A0A9W9QK14"/>
<dbReference type="Proteomes" id="UP001147695">
    <property type="component" value="Unassembled WGS sequence"/>
</dbReference>
<reference evidence="1" key="1">
    <citation type="submission" date="2022-12" db="EMBL/GenBank/DDBJ databases">
        <authorList>
            <person name="Petersen C."/>
        </authorList>
    </citation>
    <scope>NUCLEOTIDE SEQUENCE</scope>
    <source>
        <strain evidence="1">IBT 35673</strain>
    </source>
</reference>
<dbReference type="PANTHER" id="PTHR43611:SF3">
    <property type="entry name" value="FLAVIN MONONUCLEOTIDE HYDROLASE 1, CHLOROPLATIC"/>
    <property type="match status" value="1"/>
</dbReference>
<dbReference type="PRINTS" id="PR00413">
    <property type="entry name" value="HADHALOGNASE"/>
</dbReference>
<evidence type="ECO:0000313" key="2">
    <source>
        <dbReference type="Proteomes" id="UP001147695"/>
    </source>
</evidence>